<dbReference type="GO" id="GO:0008713">
    <property type="term" value="F:ADP-heptose-lipopolysaccharide heptosyltransferase activity"/>
    <property type="evidence" value="ECO:0007669"/>
    <property type="project" value="TreeGrafter"/>
</dbReference>
<proteinExistence type="predicted"/>
<keyword evidence="1" id="KW-0328">Glycosyltransferase</keyword>
<organism evidence="3 4">
    <name type="scientific">Hydrogenovibrio thermophilus</name>
    <dbReference type="NCBI Taxonomy" id="265883"/>
    <lineage>
        <taxon>Bacteria</taxon>
        <taxon>Pseudomonadati</taxon>
        <taxon>Pseudomonadota</taxon>
        <taxon>Gammaproteobacteria</taxon>
        <taxon>Thiotrichales</taxon>
        <taxon>Piscirickettsiaceae</taxon>
        <taxon>Hydrogenovibrio</taxon>
    </lineage>
</organism>
<sequence>MNVDLMRKIDHHLGVPLTFVSTYVLKTLYWLKGKKPATPKNILFVELSEMGSTIIADPAMKRAQKVFDANLFFVIFSKNKPSLDLLKTIPQENIFTLCEDNLFTLMRDAVRYLFWCRKNRIDTAIDLELFSRVSALLTGFSGANNRIGYHNFHGEGLYRGEMLTHKVSYNPHIHIAKNFMALIHALEAPKPEVPYAKVLISDDHIRLDQVTFSDDEKEFVHQKVADCYADYDRDAHELVLINPNASDLLPQRRWPKANFIALMQQVLTQYPNALVLITGAPNEREEAQQLLEQVDHERCINFAGQLKLLQMPILYSIARLMVTNDSGPGHFSAITPLKTFVLFGPETPKLYGSLGNSTPIFAGLACSPCVSAANHRKTPCTEPVCMDAITVDTVFKQVQIELNY</sequence>
<reference evidence="3 4" key="1">
    <citation type="journal article" date="2018" name="Environ. Microbiol.">
        <title>Genomes of ubiquitous marine and hypersaline Hydrogenovibrio, Thiomicrorhabdus and Thiomicrospira spp. encode a diversity of mechanisms to sustain chemolithoautotrophy in heterogeneous environments.</title>
        <authorList>
            <person name="Scott K.M."/>
            <person name="Williams J."/>
            <person name="Porter C.M.B."/>
            <person name="Russel S."/>
            <person name="Harmer T.L."/>
            <person name="Paul J.H."/>
            <person name="Antonen K.M."/>
            <person name="Bridges M.K."/>
            <person name="Camper G.J."/>
            <person name="Campla C.K."/>
            <person name="Casella L.G."/>
            <person name="Chase E."/>
            <person name="Conrad J.W."/>
            <person name="Cruz M.C."/>
            <person name="Dunlap D.S."/>
            <person name="Duran L."/>
            <person name="Fahsbender E.M."/>
            <person name="Goldsmith D.B."/>
            <person name="Keeley R.F."/>
            <person name="Kondoff M.R."/>
            <person name="Kussy B.I."/>
            <person name="Lane M.K."/>
            <person name="Lawler S."/>
            <person name="Leigh B.A."/>
            <person name="Lewis C."/>
            <person name="Lostal L.M."/>
            <person name="Marking D."/>
            <person name="Mancera P.A."/>
            <person name="McClenthan E.C."/>
            <person name="McIntyre E.A."/>
            <person name="Mine J.A."/>
            <person name="Modi S."/>
            <person name="Moore B.D."/>
            <person name="Morgan W.A."/>
            <person name="Nelson K.M."/>
            <person name="Nguyen K.N."/>
            <person name="Ogburn N."/>
            <person name="Parrino D.G."/>
            <person name="Pedapudi A.D."/>
            <person name="Pelham R.P."/>
            <person name="Preece A.M."/>
            <person name="Rampersad E.A."/>
            <person name="Richardson J.C."/>
            <person name="Rodgers C.M."/>
            <person name="Schaffer B.L."/>
            <person name="Sheridan N.E."/>
            <person name="Solone M.R."/>
            <person name="Staley Z.R."/>
            <person name="Tabuchi M."/>
            <person name="Waide R.J."/>
            <person name="Wanjugi P.W."/>
            <person name="Young S."/>
            <person name="Clum A."/>
            <person name="Daum C."/>
            <person name="Huntemann M."/>
            <person name="Ivanova N."/>
            <person name="Kyrpides N."/>
            <person name="Mikhailova N."/>
            <person name="Palaniappan K."/>
            <person name="Pillay M."/>
            <person name="Reddy T.B.K."/>
            <person name="Shapiro N."/>
            <person name="Stamatis D."/>
            <person name="Varghese N."/>
            <person name="Woyke T."/>
            <person name="Boden R."/>
            <person name="Freyermuth S.K."/>
            <person name="Kerfeld C.A."/>
        </authorList>
    </citation>
    <scope>NUCLEOTIDE SEQUENCE [LARGE SCALE GENOMIC DNA]</scope>
    <source>
        <strain evidence="3 4">JR-2</strain>
    </source>
</reference>
<dbReference type="PANTHER" id="PTHR30160:SF1">
    <property type="entry name" value="LIPOPOLYSACCHARIDE 1,2-N-ACETYLGLUCOSAMINETRANSFERASE-RELATED"/>
    <property type="match status" value="1"/>
</dbReference>
<dbReference type="GO" id="GO:0009244">
    <property type="term" value="P:lipopolysaccharide core region biosynthetic process"/>
    <property type="evidence" value="ECO:0007669"/>
    <property type="project" value="TreeGrafter"/>
</dbReference>
<dbReference type="KEGG" id="htr:EPV75_09365"/>
<dbReference type="Gene3D" id="3.40.50.2000">
    <property type="entry name" value="Glycogen Phosphorylase B"/>
    <property type="match status" value="2"/>
</dbReference>
<dbReference type="GO" id="GO:0005829">
    <property type="term" value="C:cytosol"/>
    <property type="evidence" value="ECO:0007669"/>
    <property type="project" value="TreeGrafter"/>
</dbReference>
<accession>A0A410H4K5</accession>
<dbReference type="Proteomes" id="UP000285478">
    <property type="component" value="Chromosome"/>
</dbReference>
<evidence type="ECO:0000256" key="1">
    <source>
        <dbReference type="ARBA" id="ARBA00022676"/>
    </source>
</evidence>
<dbReference type="InterPro" id="IPR002201">
    <property type="entry name" value="Glyco_trans_9"/>
</dbReference>
<protein>
    <submittedName>
        <fullName evidence="3">Glycosyltransferase family 9 protein</fullName>
    </submittedName>
</protein>
<keyword evidence="2 3" id="KW-0808">Transferase</keyword>
<evidence type="ECO:0000313" key="4">
    <source>
        <dbReference type="Proteomes" id="UP000285478"/>
    </source>
</evidence>
<dbReference type="AlphaFoldDB" id="A0A410H4K5"/>
<dbReference type="SUPFAM" id="SSF53756">
    <property type="entry name" value="UDP-Glycosyltransferase/glycogen phosphorylase"/>
    <property type="match status" value="1"/>
</dbReference>
<dbReference type="EMBL" id="CP035033">
    <property type="protein sequence ID" value="QAB15868.1"/>
    <property type="molecule type" value="Genomic_DNA"/>
</dbReference>
<dbReference type="Pfam" id="PF01075">
    <property type="entry name" value="Glyco_transf_9"/>
    <property type="match status" value="1"/>
</dbReference>
<dbReference type="RefSeq" id="WP_128385209.1">
    <property type="nucleotide sequence ID" value="NZ_CP035033.1"/>
</dbReference>
<gene>
    <name evidence="3" type="ORF">EPV75_09365</name>
</gene>
<dbReference type="InterPro" id="IPR051199">
    <property type="entry name" value="LPS_LOS_Heptosyltrfase"/>
</dbReference>
<dbReference type="PANTHER" id="PTHR30160">
    <property type="entry name" value="TETRAACYLDISACCHARIDE 4'-KINASE-RELATED"/>
    <property type="match status" value="1"/>
</dbReference>
<dbReference type="CDD" id="cd03789">
    <property type="entry name" value="GT9_LPS_heptosyltransferase"/>
    <property type="match status" value="1"/>
</dbReference>
<evidence type="ECO:0000313" key="3">
    <source>
        <dbReference type="EMBL" id="QAB15868.1"/>
    </source>
</evidence>
<name>A0A410H4K5_9GAMM</name>
<keyword evidence="4" id="KW-1185">Reference proteome</keyword>
<evidence type="ECO:0000256" key="2">
    <source>
        <dbReference type="ARBA" id="ARBA00022679"/>
    </source>
</evidence>